<gene>
    <name evidence="1" type="ORF">LCGC14_0356140</name>
</gene>
<protein>
    <submittedName>
        <fullName evidence="1">Uncharacterized protein</fullName>
    </submittedName>
</protein>
<sequence length="85" mass="10039">MTVINVYLQDGRTFHYEVGNPTKAREHAHRIVNYGWRNNEEGIECYYPVHQVLKVTFDMPNKDTLAGKYHAKPRTLCNFDKEKLQ</sequence>
<comment type="caution">
    <text evidence="1">The sequence shown here is derived from an EMBL/GenBank/DDBJ whole genome shotgun (WGS) entry which is preliminary data.</text>
</comment>
<evidence type="ECO:0000313" key="1">
    <source>
        <dbReference type="EMBL" id="KKN77877.1"/>
    </source>
</evidence>
<organism evidence="1">
    <name type="scientific">marine sediment metagenome</name>
    <dbReference type="NCBI Taxonomy" id="412755"/>
    <lineage>
        <taxon>unclassified sequences</taxon>
        <taxon>metagenomes</taxon>
        <taxon>ecological metagenomes</taxon>
    </lineage>
</organism>
<dbReference type="AlphaFoldDB" id="A0A0F9TSE8"/>
<proteinExistence type="predicted"/>
<reference evidence="1" key="1">
    <citation type="journal article" date="2015" name="Nature">
        <title>Complex archaea that bridge the gap between prokaryotes and eukaryotes.</title>
        <authorList>
            <person name="Spang A."/>
            <person name="Saw J.H."/>
            <person name="Jorgensen S.L."/>
            <person name="Zaremba-Niedzwiedzka K."/>
            <person name="Martijn J."/>
            <person name="Lind A.E."/>
            <person name="van Eijk R."/>
            <person name="Schleper C."/>
            <person name="Guy L."/>
            <person name="Ettema T.J."/>
        </authorList>
    </citation>
    <scope>NUCLEOTIDE SEQUENCE</scope>
</reference>
<dbReference type="EMBL" id="LAZR01000272">
    <property type="protein sequence ID" value="KKN77877.1"/>
    <property type="molecule type" value="Genomic_DNA"/>
</dbReference>
<name>A0A0F9TSE8_9ZZZZ</name>
<accession>A0A0F9TSE8</accession>